<reference evidence="1 2" key="1">
    <citation type="submission" date="2014-06" db="EMBL/GenBank/DDBJ databases">
        <authorList>
            <person name="Urmite Genomes Urmite Genomes"/>
        </authorList>
    </citation>
    <scope>NUCLEOTIDE SEQUENCE [LARGE SCALE GENOMIC DNA]</scope>
</reference>
<organism evidence="1 2">
    <name type="scientific">Legionella massiliensis</name>
    <dbReference type="NCBI Taxonomy" id="1034943"/>
    <lineage>
        <taxon>Bacteria</taxon>
        <taxon>Pseudomonadati</taxon>
        <taxon>Pseudomonadota</taxon>
        <taxon>Gammaproteobacteria</taxon>
        <taxon>Legionellales</taxon>
        <taxon>Legionellaceae</taxon>
        <taxon>Legionella</taxon>
    </lineage>
</organism>
<keyword evidence="2" id="KW-1185">Reference proteome</keyword>
<proteinExistence type="predicted"/>
<accession>A0A078KXR3</accession>
<protein>
    <submittedName>
        <fullName evidence="1">Uncharacterized protein</fullName>
    </submittedName>
</protein>
<dbReference type="EMBL" id="CCSB01000001">
    <property type="protein sequence ID" value="CDZ76513.1"/>
    <property type="molecule type" value="Genomic_DNA"/>
</dbReference>
<name>A0A078KXR3_9GAMM</name>
<sequence>MMNRRHCERREAIQGSELRTMDCFVTLFLAGALGPDFTPDHNPPYHQHSNAP</sequence>
<dbReference type="Proteomes" id="UP000044071">
    <property type="component" value="Unassembled WGS sequence"/>
</dbReference>
<evidence type="ECO:0000313" key="1">
    <source>
        <dbReference type="EMBL" id="CDZ76513.1"/>
    </source>
</evidence>
<gene>
    <name evidence="1" type="ORF">BN59_00783</name>
</gene>
<dbReference type="AlphaFoldDB" id="A0A078KXR3"/>
<evidence type="ECO:0000313" key="2">
    <source>
        <dbReference type="Proteomes" id="UP000044071"/>
    </source>
</evidence>